<keyword evidence="8" id="KW-1185">Reference proteome</keyword>
<feature type="transmembrane region" description="Helical" evidence="6">
    <location>
        <begin position="369"/>
        <end position="395"/>
    </location>
</feature>
<dbReference type="EMBL" id="FNOI01000002">
    <property type="protein sequence ID" value="SDW63177.1"/>
    <property type="molecule type" value="Genomic_DNA"/>
</dbReference>
<evidence type="ECO:0000313" key="7">
    <source>
        <dbReference type="EMBL" id="SDW63177.1"/>
    </source>
</evidence>
<proteinExistence type="inferred from homology"/>
<keyword evidence="6" id="KW-0739">Sodium transport</keyword>
<feature type="transmembrane region" description="Helical" evidence="6">
    <location>
        <begin position="7"/>
        <end position="26"/>
    </location>
</feature>
<dbReference type="Proteomes" id="UP000199441">
    <property type="component" value="Unassembled WGS sequence"/>
</dbReference>
<feature type="transmembrane region" description="Helical" evidence="6">
    <location>
        <begin position="149"/>
        <end position="168"/>
    </location>
</feature>
<dbReference type="GO" id="GO:0015385">
    <property type="term" value="F:sodium:proton antiporter activity"/>
    <property type="evidence" value="ECO:0007669"/>
    <property type="project" value="TreeGrafter"/>
</dbReference>
<protein>
    <recommendedName>
        <fullName evidence="6">Na(+)/H(+) antiporter NhaA</fullName>
    </recommendedName>
    <alternativeName>
        <fullName evidence="6">Sodium/proton antiporter NhaA</fullName>
    </alternativeName>
</protein>
<accession>A0A1H2V4F4</accession>
<dbReference type="Gene3D" id="1.20.1530.10">
    <property type="entry name" value="Na+/H+ antiporter like domain"/>
    <property type="match status" value="1"/>
</dbReference>
<dbReference type="AlphaFoldDB" id="A0A1H2V4F4"/>
<dbReference type="RefSeq" id="WP_089946023.1">
    <property type="nucleotide sequence ID" value="NZ_FNOI01000002.1"/>
</dbReference>
<keyword evidence="4 6" id="KW-1133">Transmembrane helix</keyword>
<dbReference type="GO" id="GO:0005886">
    <property type="term" value="C:plasma membrane"/>
    <property type="evidence" value="ECO:0007669"/>
    <property type="project" value="UniProtKB-SubCell"/>
</dbReference>
<feature type="transmembrane region" description="Helical" evidence="6">
    <location>
        <begin position="114"/>
        <end position="137"/>
    </location>
</feature>
<feature type="transmembrane region" description="Helical" evidence="6">
    <location>
        <begin position="245"/>
        <end position="262"/>
    </location>
</feature>
<keyword evidence="5 6" id="KW-0472">Membrane</keyword>
<dbReference type="InterPro" id="IPR004670">
    <property type="entry name" value="NhaA"/>
</dbReference>
<dbReference type="InterPro" id="IPR023171">
    <property type="entry name" value="Na/H_antiporter_dom_sf"/>
</dbReference>
<organism evidence="7 8">
    <name type="scientific">Litoreibacter albidus</name>
    <dbReference type="NCBI Taxonomy" id="670155"/>
    <lineage>
        <taxon>Bacteria</taxon>
        <taxon>Pseudomonadati</taxon>
        <taxon>Pseudomonadota</taxon>
        <taxon>Alphaproteobacteria</taxon>
        <taxon>Rhodobacterales</taxon>
        <taxon>Roseobacteraceae</taxon>
        <taxon>Litoreibacter</taxon>
    </lineage>
</organism>
<keyword evidence="2 6" id="KW-1003">Cell membrane</keyword>
<feature type="transmembrane region" description="Helical" evidence="6">
    <location>
        <begin position="177"/>
        <end position="200"/>
    </location>
</feature>
<keyword evidence="6" id="KW-0050">Antiport</keyword>
<dbReference type="HAMAP" id="MF_01844">
    <property type="entry name" value="NhaA"/>
    <property type="match status" value="1"/>
</dbReference>
<dbReference type="PANTHER" id="PTHR30341:SF0">
    <property type="entry name" value="NA(+)_H(+) ANTIPORTER NHAA"/>
    <property type="match status" value="1"/>
</dbReference>
<dbReference type="GO" id="GO:0006885">
    <property type="term" value="P:regulation of pH"/>
    <property type="evidence" value="ECO:0007669"/>
    <property type="project" value="InterPro"/>
</dbReference>
<evidence type="ECO:0000256" key="6">
    <source>
        <dbReference type="HAMAP-Rule" id="MF_01844"/>
    </source>
</evidence>
<comment type="similarity">
    <text evidence="6">Belongs to the NhaA Na(+)/H(+) (TC 2.A.33) antiporter family.</text>
</comment>
<gene>
    <name evidence="6" type="primary">nhaA</name>
    <name evidence="7" type="ORF">SAMN04488001_1399</name>
</gene>
<feature type="transmembrane region" description="Helical" evidence="6">
    <location>
        <begin position="407"/>
        <end position="425"/>
    </location>
</feature>
<evidence type="ECO:0000256" key="4">
    <source>
        <dbReference type="ARBA" id="ARBA00022989"/>
    </source>
</evidence>
<keyword evidence="6" id="KW-0813">Transport</keyword>
<keyword evidence="6" id="KW-0406">Ion transport</keyword>
<feature type="transmembrane region" description="Helical" evidence="6">
    <location>
        <begin position="335"/>
        <end position="357"/>
    </location>
</feature>
<dbReference type="Pfam" id="PF06965">
    <property type="entry name" value="Na_H_antiport_1"/>
    <property type="match status" value="1"/>
</dbReference>
<evidence type="ECO:0000313" key="8">
    <source>
        <dbReference type="Proteomes" id="UP000199441"/>
    </source>
</evidence>
<evidence type="ECO:0000256" key="5">
    <source>
        <dbReference type="ARBA" id="ARBA00023136"/>
    </source>
</evidence>
<evidence type="ECO:0000256" key="1">
    <source>
        <dbReference type="ARBA" id="ARBA00004429"/>
    </source>
</evidence>
<feature type="transmembrane region" description="Helical" evidence="6">
    <location>
        <begin position="206"/>
        <end position="224"/>
    </location>
</feature>
<dbReference type="OrthoDB" id="9808135at2"/>
<comment type="catalytic activity">
    <reaction evidence="6">
        <text>Na(+)(in) + 2 H(+)(out) = Na(+)(out) + 2 H(+)(in)</text>
        <dbReference type="Rhea" id="RHEA:29251"/>
        <dbReference type="ChEBI" id="CHEBI:15378"/>
        <dbReference type="ChEBI" id="CHEBI:29101"/>
    </reaction>
</comment>
<sequence length="432" mass="46857">MYRVWNFVTNYSLLLIIGAVIALIWANTDPQAYHHFVEHPLWFNDLIGVDFSYWAKSYGAGYEAYEVGDITRVLSLHYLVNDVLMALFFAIAAKEVWEAVILKNGALRGKKAATPLFATAGGMFGPIAVYLGLAYFMGSDTYNAVANGWAIPTATDIAFSYLVGRLVFGAGHPAVRFLLLLAIADDAAGLVILAIFYPSGDLAPEWLLLSFVAAVGVFLLANWLPRKLDRGNQDRPVSTFVRRKLHFVPYLIAACLSWYGFAQSGLHPALGLLPIVPTIPHADRAFGIFSEAEQYLTDLLNQFEHALKHPVEIILFFFGLLNAGVEFSSIGDATWLVLAGLMIGKPFGILLFGWVAARPLGLGLPKGMRIVDLVVIGCVAAIGFTVSLFVASVAFETGPVQEAAKMGALFSFAAAGVSIMAGKLFRVVKQNG</sequence>
<evidence type="ECO:0000256" key="3">
    <source>
        <dbReference type="ARBA" id="ARBA00022692"/>
    </source>
</evidence>
<dbReference type="STRING" id="670155.SAMN04488001_1399"/>
<name>A0A1H2V4F4_9RHOB</name>
<keyword evidence="6" id="KW-0915">Sodium</keyword>
<evidence type="ECO:0000256" key="2">
    <source>
        <dbReference type="ARBA" id="ARBA00022475"/>
    </source>
</evidence>
<keyword evidence="3 6" id="KW-0812">Transmembrane</keyword>
<reference evidence="8" key="1">
    <citation type="submission" date="2016-10" db="EMBL/GenBank/DDBJ databases">
        <authorList>
            <person name="Varghese N."/>
            <person name="Submissions S."/>
        </authorList>
    </citation>
    <scope>NUCLEOTIDE SEQUENCE [LARGE SCALE GENOMIC DNA]</scope>
    <source>
        <strain evidence="8">DSM 26922</strain>
    </source>
</reference>
<dbReference type="PANTHER" id="PTHR30341">
    <property type="entry name" value="SODIUM ION/PROTON ANTIPORTER NHAA-RELATED"/>
    <property type="match status" value="1"/>
</dbReference>
<comment type="function">
    <text evidence="6">Na(+)/H(+) antiporter that extrudes sodium in exchange for external protons.</text>
</comment>
<comment type="subcellular location">
    <subcellularLocation>
        <location evidence="1">Cell inner membrane</location>
        <topology evidence="1">Multi-pass membrane protein</topology>
    </subcellularLocation>
    <subcellularLocation>
        <location evidence="6">Cell membrane</location>
        <topology evidence="6">Multi-pass membrane protein</topology>
    </subcellularLocation>
</comment>